<dbReference type="SUPFAM" id="SSF51338">
    <property type="entry name" value="Composite domain of metallo-dependent hydrolases"/>
    <property type="match status" value="2"/>
</dbReference>
<sequence length="484" mass="53334">MAILRIDARYVVAYQDGEHRLLENGTVVVDGDRVVFAGRGYQGPADERVDAGETLVTPGFINTHAHLETAPLDKSFQEDVGARQFFYTGLVETLLLQEASIDEEGVETCIEFSMSELIRTGTTTVMHQGVRGRRVAEACERAGLRAYVADGYKSGRWYTPDGNRVAYEWDEDGGLAGLERAVRLVEELRGRGSGRVQGFLSPWQANTCTPELLKESRRLSDELDVPLTIHAAQAVFEVMDIMAAHGMTPIEYLESAGFLGPRAVLGHVIFTTGTSWLNLPGDDLRRIADSGASISYNAWTFARRGIVAESLPRYREAGVNITLGTDTTPQSMIESIRWSAILGKVADRRADSWVARDLLDAATVNAARLLGREDLGRIAPGAKADLLLWRLDGPAMSPVRDPIRNLVYYATREDLASVIVDGQWVMRDGAVLTVDEEGLTERLQRAGERSWARVPAGDRLGRTLEEVAPASLRPFRTTDTKEFP</sequence>
<accession>A0A840PC55</accession>
<dbReference type="PANTHER" id="PTHR43794:SF11">
    <property type="entry name" value="AMIDOHYDROLASE-RELATED DOMAIN-CONTAINING PROTEIN"/>
    <property type="match status" value="1"/>
</dbReference>
<dbReference type="Pfam" id="PF01979">
    <property type="entry name" value="Amidohydro_1"/>
    <property type="match status" value="1"/>
</dbReference>
<dbReference type="PANTHER" id="PTHR43794">
    <property type="entry name" value="AMINOHYDROLASE SSNA-RELATED"/>
    <property type="match status" value="1"/>
</dbReference>
<evidence type="ECO:0000259" key="2">
    <source>
        <dbReference type="Pfam" id="PF01979"/>
    </source>
</evidence>
<dbReference type="Proteomes" id="UP000578449">
    <property type="component" value="Unassembled WGS sequence"/>
</dbReference>
<gene>
    <name evidence="3" type="ORF">HNP84_005165</name>
</gene>
<evidence type="ECO:0000256" key="1">
    <source>
        <dbReference type="ARBA" id="ARBA00022801"/>
    </source>
</evidence>
<dbReference type="InterPro" id="IPR032466">
    <property type="entry name" value="Metal_Hydrolase"/>
</dbReference>
<dbReference type="EMBL" id="JACHGN010000011">
    <property type="protein sequence ID" value="MBB5135421.1"/>
    <property type="molecule type" value="Genomic_DNA"/>
</dbReference>
<dbReference type="RefSeq" id="WP_221336721.1">
    <property type="nucleotide sequence ID" value="NZ_BAABIX010000002.1"/>
</dbReference>
<dbReference type="AlphaFoldDB" id="A0A840PC55"/>
<proteinExistence type="predicted"/>
<keyword evidence="1 3" id="KW-0378">Hydrolase</keyword>
<feature type="domain" description="Amidohydrolase-related" evidence="2">
    <location>
        <begin position="55"/>
        <end position="425"/>
    </location>
</feature>
<name>A0A840PC55_9ACTN</name>
<dbReference type="InterPro" id="IPR011059">
    <property type="entry name" value="Metal-dep_hydrolase_composite"/>
</dbReference>
<organism evidence="3 4">
    <name type="scientific">Thermocatellispora tengchongensis</name>
    <dbReference type="NCBI Taxonomy" id="1073253"/>
    <lineage>
        <taxon>Bacteria</taxon>
        <taxon>Bacillati</taxon>
        <taxon>Actinomycetota</taxon>
        <taxon>Actinomycetes</taxon>
        <taxon>Streptosporangiales</taxon>
        <taxon>Streptosporangiaceae</taxon>
        <taxon>Thermocatellispora</taxon>
    </lineage>
</organism>
<protein>
    <submittedName>
        <fullName evidence="3">Cytosine/adenosine deaminase-related metal-dependent hydrolase</fullName>
    </submittedName>
</protein>
<dbReference type="SUPFAM" id="SSF51556">
    <property type="entry name" value="Metallo-dependent hydrolases"/>
    <property type="match status" value="1"/>
</dbReference>
<evidence type="ECO:0000313" key="3">
    <source>
        <dbReference type="EMBL" id="MBB5135421.1"/>
    </source>
</evidence>
<dbReference type="Gene3D" id="2.30.40.10">
    <property type="entry name" value="Urease, subunit C, domain 1"/>
    <property type="match status" value="1"/>
</dbReference>
<comment type="caution">
    <text evidence="3">The sequence shown here is derived from an EMBL/GenBank/DDBJ whole genome shotgun (WGS) entry which is preliminary data.</text>
</comment>
<keyword evidence="4" id="KW-1185">Reference proteome</keyword>
<dbReference type="InterPro" id="IPR006680">
    <property type="entry name" value="Amidohydro-rel"/>
</dbReference>
<reference evidence="3 4" key="1">
    <citation type="submission" date="2020-08" db="EMBL/GenBank/DDBJ databases">
        <title>Genomic Encyclopedia of Type Strains, Phase IV (KMG-IV): sequencing the most valuable type-strain genomes for metagenomic binning, comparative biology and taxonomic classification.</title>
        <authorList>
            <person name="Goeker M."/>
        </authorList>
    </citation>
    <scope>NUCLEOTIDE SEQUENCE [LARGE SCALE GENOMIC DNA]</scope>
    <source>
        <strain evidence="3 4">DSM 45615</strain>
    </source>
</reference>
<dbReference type="GO" id="GO:0016810">
    <property type="term" value="F:hydrolase activity, acting on carbon-nitrogen (but not peptide) bonds"/>
    <property type="evidence" value="ECO:0007669"/>
    <property type="project" value="InterPro"/>
</dbReference>
<dbReference type="Gene3D" id="3.20.20.140">
    <property type="entry name" value="Metal-dependent hydrolases"/>
    <property type="match status" value="1"/>
</dbReference>
<evidence type="ECO:0000313" key="4">
    <source>
        <dbReference type="Proteomes" id="UP000578449"/>
    </source>
</evidence>
<dbReference type="InterPro" id="IPR050287">
    <property type="entry name" value="MTA/SAH_deaminase"/>
</dbReference>